<keyword evidence="3 6" id="KW-0731">Sigma factor</keyword>
<keyword evidence="5 6" id="KW-0804">Transcription</keyword>
<dbReference type="AlphaFoldDB" id="A0A7W9W697"/>
<dbReference type="InterPro" id="IPR013249">
    <property type="entry name" value="RNA_pol_sigma70_r4_t2"/>
</dbReference>
<dbReference type="PROSITE" id="PS01063">
    <property type="entry name" value="SIGMA70_ECF"/>
    <property type="match status" value="1"/>
</dbReference>
<proteinExistence type="inferred from homology"/>
<dbReference type="SUPFAM" id="SSF88659">
    <property type="entry name" value="Sigma3 and sigma4 domains of RNA polymerase sigma factors"/>
    <property type="match status" value="1"/>
</dbReference>
<organism evidence="9 10">
    <name type="scientific">Armatimonas rosea</name>
    <dbReference type="NCBI Taxonomy" id="685828"/>
    <lineage>
        <taxon>Bacteria</taxon>
        <taxon>Bacillati</taxon>
        <taxon>Armatimonadota</taxon>
        <taxon>Armatimonadia</taxon>
        <taxon>Armatimonadales</taxon>
        <taxon>Armatimonadaceae</taxon>
        <taxon>Armatimonas</taxon>
    </lineage>
</organism>
<gene>
    <name evidence="9" type="ORF">HNQ39_002164</name>
</gene>
<keyword evidence="4 6" id="KW-0238">DNA-binding</keyword>
<dbReference type="InterPro" id="IPR039425">
    <property type="entry name" value="RNA_pol_sigma-70-like"/>
</dbReference>
<dbReference type="GO" id="GO:0006352">
    <property type="term" value="P:DNA-templated transcription initiation"/>
    <property type="evidence" value="ECO:0007669"/>
    <property type="project" value="InterPro"/>
</dbReference>
<dbReference type="InterPro" id="IPR013325">
    <property type="entry name" value="RNA_pol_sigma_r2"/>
</dbReference>
<dbReference type="InterPro" id="IPR014284">
    <property type="entry name" value="RNA_pol_sigma-70_dom"/>
</dbReference>
<evidence type="ECO:0000256" key="3">
    <source>
        <dbReference type="ARBA" id="ARBA00023082"/>
    </source>
</evidence>
<evidence type="ECO:0000256" key="4">
    <source>
        <dbReference type="ARBA" id="ARBA00023125"/>
    </source>
</evidence>
<evidence type="ECO:0000256" key="1">
    <source>
        <dbReference type="ARBA" id="ARBA00010641"/>
    </source>
</evidence>
<dbReference type="GO" id="GO:0003677">
    <property type="term" value="F:DNA binding"/>
    <property type="evidence" value="ECO:0007669"/>
    <property type="project" value="UniProtKB-KW"/>
</dbReference>
<dbReference type="GO" id="GO:0016987">
    <property type="term" value="F:sigma factor activity"/>
    <property type="evidence" value="ECO:0007669"/>
    <property type="project" value="UniProtKB-KW"/>
</dbReference>
<evidence type="ECO:0000259" key="8">
    <source>
        <dbReference type="Pfam" id="PF08281"/>
    </source>
</evidence>
<dbReference type="Gene3D" id="1.10.10.10">
    <property type="entry name" value="Winged helix-like DNA-binding domain superfamily/Winged helix DNA-binding domain"/>
    <property type="match status" value="1"/>
</dbReference>
<accession>A0A7W9W697</accession>
<dbReference type="InterPro" id="IPR007627">
    <property type="entry name" value="RNA_pol_sigma70_r2"/>
</dbReference>
<dbReference type="SUPFAM" id="SSF88946">
    <property type="entry name" value="Sigma2 domain of RNA polymerase sigma factors"/>
    <property type="match status" value="1"/>
</dbReference>
<dbReference type="Pfam" id="PF04542">
    <property type="entry name" value="Sigma70_r2"/>
    <property type="match status" value="1"/>
</dbReference>
<dbReference type="InterPro" id="IPR013324">
    <property type="entry name" value="RNA_pol_sigma_r3/r4-like"/>
</dbReference>
<evidence type="ECO:0000259" key="7">
    <source>
        <dbReference type="Pfam" id="PF04542"/>
    </source>
</evidence>
<keyword evidence="10" id="KW-1185">Reference proteome</keyword>
<evidence type="ECO:0000256" key="6">
    <source>
        <dbReference type="RuleBase" id="RU000716"/>
    </source>
</evidence>
<dbReference type="InterPro" id="IPR000838">
    <property type="entry name" value="RNA_pol_sigma70_ECF_CS"/>
</dbReference>
<dbReference type="InterPro" id="IPR036388">
    <property type="entry name" value="WH-like_DNA-bd_sf"/>
</dbReference>
<feature type="domain" description="RNA polymerase sigma-70 region 2" evidence="7">
    <location>
        <begin position="6"/>
        <end position="70"/>
    </location>
</feature>
<dbReference type="Proteomes" id="UP000520814">
    <property type="component" value="Unassembled WGS sequence"/>
</dbReference>
<dbReference type="EMBL" id="JACHGW010000002">
    <property type="protein sequence ID" value="MBB6050373.1"/>
    <property type="molecule type" value="Genomic_DNA"/>
</dbReference>
<evidence type="ECO:0000313" key="9">
    <source>
        <dbReference type="EMBL" id="MBB6050373.1"/>
    </source>
</evidence>
<dbReference type="PANTHER" id="PTHR43133:SF8">
    <property type="entry name" value="RNA POLYMERASE SIGMA FACTOR HI_1459-RELATED"/>
    <property type="match status" value="1"/>
</dbReference>
<protein>
    <recommendedName>
        <fullName evidence="6">RNA polymerase sigma factor</fullName>
    </recommendedName>
</protein>
<dbReference type="GO" id="GO:0006950">
    <property type="term" value="P:response to stress"/>
    <property type="evidence" value="ECO:0007669"/>
    <property type="project" value="UniProtKB-ARBA"/>
</dbReference>
<sequence length="377" mass="42201">MASFDQDYRRLVRLCARLSGSSDAAEDIAQDTLIEAWRNRHKWTGTGSSFAWLSRIAVNVCWRWRRRRGRDSSRSVDAPDDILENTLIAPDWQAELEQGELLTLLDRALASLPASTRELLVAKYVDDTPLSELSSQLGATTGAIAVRLHRGRQALQNVLQSEFRDDAIAFGLIDPQTADWVDTKLWCADCGKAHLQALRTPQDIFQLRCPHCIAQTGRYFEAVDLTTRVVQRILGEARGFRTIQSRLDAAGFRYCQQSLEKGEVGCAYCGKPTRVVCLPPDAPNNPLPGEYALTMRCVHCPAPTLAISLGRLLLGAPEAQEFWRTTPRLRRVPELATTFEGTPAIRTRYESVMGSGALEIFSDQATFKLLRIRREPT</sequence>
<evidence type="ECO:0000313" key="10">
    <source>
        <dbReference type="Proteomes" id="UP000520814"/>
    </source>
</evidence>
<name>A0A7W9W697_ARMRO</name>
<keyword evidence="2 6" id="KW-0805">Transcription regulation</keyword>
<comment type="similarity">
    <text evidence="1 6">Belongs to the sigma-70 factor family. ECF subfamily.</text>
</comment>
<comment type="caution">
    <text evidence="9">The sequence shown here is derived from an EMBL/GenBank/DDBJ whole genome shotgun (WGS) entry which is preliminary data.</text>
</comment>
<dbReference type="Pfam" id="PF08281">
    <property type="entry name" value="Sigma70_r4_2"/>
    <property type="match status" value="1"/>
</dbReference>
<dbReference type="NCBIfam" id="TIGR02937">
    <property type="entry name" value="sigma70-ECF"/>
    <property type="match status" value="1"/>
</dbReference>
<evidence type="ECO:0000256" key="5">
    <source>
        <dbReference type="ARBA" id="ARBA00023163"/>
    </source>
</evidence>
<reference evidence="9 10" key="1">
    <citation type="submission" date="2020-08" db="EMBL/GenBank/DDBJ databases">
        <title>Genomic Encyclopedia of Type Strains, Phase IV (KMG-IV): sequencing the most valuable type-strain genomes for metagenomic binning, comparative biology and taxonomic classification.</title>
        <authorList>
            <person name="Goeker M."/>
        </authorList>
    </citation>
    <scope>NUCLEOTIDE SEQUENCE [LARGE SCALE GENOMIC DNA]</scope>
    <source>
        <strain evidence="9 10">DSM 23562</strain>
    </source>
</reference>
<evidence type="ECO:0000256" key="2">
    <source>
        <dbReference type="ARBA" id="ARBA00023015"/>
    </source>
</evidence>
<feature type="domain" description="RNA polymerase sigma factor 70 region 4 type 2" evidence="8">
    <location>
        <begin position="104"/>
        <end position="155"/>
    </location>
</feature>
<dbReference type="Gene3D" id="1.10.1740.10">
    <property type="match status" value="1"/>
</dbReference>
<dbReference type="RefSeq" id="WP_184195212.1">
    <property type="nucleotide sequence ID" value="NZ_JACHGW010000002.1"/>
</dbReference>
<dbReference type="PANTHER" id="PTHR43133">
    <property type="entry name" value="RNA POLYMERASE ECF-TYPE SIGMA FACTO"/>
    <property type="match status" value="1"/>
</dbReference>